<keyword evidence="3" id="KW-1185">Reference proteome</keyword>
<dbReference type="PATRIC" id="fig|1469144.10.peg.1199"/>
<dbReference type="SUPFAM" id="SSF53448">
    <property type="entry name" value="Nucleotide-diphospho-sugar transferases"/>
    <property type="match status" value="1"/>
</dbReference>
<evidence type="ECO:0000313" key="3">
    <source>
        <dbReference type="Proteomes" id="UP000070188"/>
    </source>
</evidence>
<sequence>MSVEHDLSSTTSREVVGIVLGAGASTRLGRPKQLLPLGDTTVLSWVVARVERSSLDRVVVVVGGGGDDVVRSLSPGRARIVRNDAYGSGCASSLLAGLDAAGECAAVMLLLGDMPEVDTPVIDEVLARWRARPSWAAVTSYRGQLGHPFVFSAAAFPTLRGLHGDKAVWKIVDQAPPERLQRFAVDRPLPRDIDTWEDYVEVCAALGVPVGSRSE</sequence>
<proteinExistence type="predicted"/>
<protein>
    <submittedName>
        <fullName evidence="2">Molybdenum cofactor biosynthesis protein</fullName>
    </submittedName>
</protein>
<dbReference type="PANTHER" id="PTHR43777">
    <property type="entry name" value="MOLYBDENUM COFACTOR CYTIDYLYLTRANSFERASE"/>
    <property type="match status" value="1"/>
</dbReference>
<organism evidence="2 3">
    <name type="scientific">Carbonactinospora thermoautotrophica</name>
    <dbReference type="NCBI Taxonomy" id="1469144"/>
    <lineage>
        <taxon>Bacteria</taxon>
        <taxon>Bacillati</taxon>
        <taxon>Actinomycetota</taxon>
        <taxon>Actinomycetes</taxon>
        <taxon>Kitasatosporales</taxon>
        <taxon>Carbonactinosporaceae</taxon>
        <taxon>Carbonactinospora</taxon>
    </lineage>
</organism>
<evidence type="ECO:0000313" key="2">
    <source>
        <dbReference type="EMBL" id="KWW99443.1"/>
    </source>
</evidence>
<dbReference type="CDD" id="cd04182">
    <property type="entry name" value="GT_2_like_f"/>
    <property type="match status" value="1"/>
</dbReference>
<dbReference type="GO" id="GO:0016779">
    <property type="term" value="F:nucleotidyltransferase activity"/>
    <property type="evidence" value="ECO:0007669"/>
    <property type="project" value="UniProtKB-ARBA"/>
</dbReference>
<dbReference type="InterPro" id="IPR029044">
    <property type="entry name" value="Nucleotide-diphossugar_trans"/>
</dbReference>
<name>A0A132MNS5_9ACTN</name>
<dbReference type="EMBL" id="LAXD01000001">
    <property type="protein sequence ID" value="KWW99443.1"/>
    <property type="molecule type" value="Genomic_DNA"/>
</dbReference>
<reference evidence="3" key="1">
    <citation type="submission" date="2015-04" db="EMBL/GenBank/DDBJ databases">
        <title>Physiological reanalysis, assessment of diazotrophy, and genome sequences of multiple isolates of Streptomyces thermoautotrophicus.</title>
        <authorList>
            <person name="MacKellar D.C."/>
            <person name="Lieber L."/>
            <person name="Norman J."/>
            <person name="Bolger A."/>
            <person name="Tobin C."/>
            <person name="Murray J.W."/>
            <person name="Chang R."/>
            <person name="Ford T."/>
            <person name="Nguyen P.Q."/>
            <person name="Woodward J."/>
            <person name="Permingeat H."/>
            <person name="Joshi N.S."/>
            <person name="Silver P.A."/>
            <person name="Usadel B."/>
            <person name="Rutherford A.W."/>
            <person name="Friesen M."/>
            <person name="Prell J."/>
        </authorList>
    </citation>
    <scope>NUCLEOTIDE SEQUENCE [LARGE SCALE GENOMIC DNA]</scope>
    <source>
        <strain evidence="3">H1</strain>
    </source>
</reference>
<dbReference type="PANTHER" id="PTHR43777:SF1">
    <property type="entry name" value="MOLYBDENUM COFACTOR CYTIDYLYLTRANSFERASE"/>
    <property type="match status" value="1"/>
</dbReference>
<dbReference type="RefSeq" id="WP_066884887.1">
    <property type="nucleotide sequence ID" value="NZ_LAXD01000001.1"/>
</dbReference>
<gene>
    <name evidence="2" type="ORF">LI90_1078</name>
</gene>
<dbReference type="OrthoDB" id="285216at2"/>
<evidence type="ECO:0000259" key="1">
    <source>
        <dbReference type="Pfam" id="PF12804"/>
    </source>
</evidence>
<dbReference type="Proteomes" id="UP000070188">
    <property type="component" value="Unassembled WGS sequence"/>
</dbReference>
<dbReference type="Gene3D" id="3.90.550.10">
    <property type="entry name" value="Spore Coat Polysaccharide Biosynthesis Protein SpsA, Chain A"/>
    <property type="match status" value="1"/>
</dbReference>
<comment type="caution">
    <text evidence="2">The sequence shown here is derived from an EMBL/GenBank/DDBJ whole genome shotgun (WGS) entry which is preliminary data.</text>
</comment>
<dbReference type="AlphaFoldDB" id="A0A132MNS5"/>
<accession>A0A132MNS5</accession>
<dbReference type="InterPro" id="IPR025877">
    <property type="entry name" value="MobA-like_NTP_Trfase"/>
</dbReference>
<dbReference type="Pfam" id="PF12804">
    <property type="entry name" value="NTP_transf_3"/>
    <property type="match status" value="1"/>
</dbReference>
<feature type="domain" description="MobA-like NTP transferase" evidence="1">
    <location>
        <begin position="17"/>
        <end position="174"/>
    </location>
</feature>
<dbReference type="STRING" id="1469144.LI90_1078"/>